<dbReference type="RefSeq" id="XP_071932868.1">
    <property type="nucleotide sequence ID" value="XM_072076767.1"/>
</dbReference>
<organism evidence="2 3">
    <name type="scientific">Coffea arabica</name>
    <name type="common">Arabian coffee</name>
    <dbReference type="NCBI Taxonomy" id="13443"/>
    <lineage>
        <taxon>Eukaryota</taxon>
        <taxon>Viridiplantae</taxon>
        <taxon>Streptophyta</taxon>
        <taxon>Embryophyta</taxon>
        <taxon>Tracheophyta</taxon>
        <taxon>Spermatophyta</taxon>
        <taxon>Magnoliopsida</taxon>
        <taxon>eudicotyledons</taxon>
        <taxon>Gunneridae</taxon>
        <taxon>Pentapetalae</taxon>
        <taxon>asterids</taxon>
        <taxon>lamiids</taxon>
        <taxon>Gentianales</taxon>
        <taxon>Rubiaceae</taxon>
        <taxon>Ixoroideae</taxon>
        <taxon>Gardenieae complex</taxon>
        <taxon>Bertiereae - Coffeeae clade</taxon>
        <taxon>Coffeeae</taxon>
        <taxon>Coffea</taxon>
    </lineage>
</organism>
<proteinExistence type="predicted"/>
<sequence length="262" mass="30696">MIRNNNTSLTASVISRHILRRVEDDPGLKVKNILSDVKENLKVDVSYKKAGYARRKAIELVFGSWEANFSELPQYLDALVQSNPGTVVEWSHHSDSSDRVKTFKYVFWAFGPAIEAFHMCRPVICVDGTHLRGEYKGKLLVAVTQDANNHVLPIAYAIVNEETISSWSWFMEQLRYNVALDRHPICVISDRHNGIIYTMTHFDYWEEPLAYHRFCLRHVRSNLMTHFKGLHLRKLCWAMGRARQLRKWRMFRRELRSMFPDA</sequence>
<keyword evidence="2" id="KW-1185">Reference proteome</keyword>
<dbReference type="InterPro" id="IPR018289">
    <property type="entry name" value="MULE_transposase_dom"/>
</dbReference>
<dbReference type="PANTHER" id="PTHR31973:SF195">
    <property type="entry name" value="MUDR FAMILY TRANSPOSASE"/>
    <property type="match status" value="1"/>
</dbReference>
<evidence type="ECO:0000259" key="1">
    <source>
        <dbReference type="Pfam" id="PF10551"/>
    </source>
</evidence>
<name>A0ABM4WM71_COFAR</name>
<dbReference type="Pfam" id="PF10551">
    <property type="entry name" value="MULE"/>
    <property type="match status" value="1"/>
</dbReference>
<accession>A0ABM4WM71</accession>
<dbReference type="Proteomes" id="UP001652660">
    <property type="component" value="Chromosome 2c"/>
</dbReference>
<feature type="domain" description="MULE transposase" evidence="1">
    <location>
        <begin position="123"/>
        <end position="222"/>
    </location>
</feature>
<evidence type="ECO:0000313" key="2">
    <source>
        <dbReference type="Proteomes" id="UP001652660"/>
    </source>
</evidence>
<gene>
    <name evidence="3" type="primary">LOC140035509</name>
</gene>
<reference evidence="3" key="1">
    <citation type="submission" date="2025-08" db="UniProtKB">
        <authorList>
            <consortium name="RefSeq"/>
        </authorList>
    </citation>
    <scope>IDENTIFICATION</scope>
    <source>
        <tissue evidence="3">Leaves</tissue>
    </source>
</reference>
<dbReference type="PANTHER" id="PTHR31973">
    <property type="entry name" value="POLYPROTEIN, PUTATIVE-RELATED"/>
    <property type="match status" value="1"/>
</dbReference>
<dbReference type="GeneID" id="140035509"/>
<protein>
    <recommendedName>
        <fullName evidence="1">MULE transposase domain-containing protein</fullName>
    </recommendedName>
</protein>
<evidence type="ECO:0000313" key="3">
    <source>
        <dbReference type="RefSeq" id="XP_071932868.1"/>
    </source>
</evidence>